<dbReference type="PANTHER" id="PTHR12929:SF10">
    <property type="entry name" value="RIBOFLAVIN TRANSPORTER"/>
    <property type="match status" value="1"/>
</dbReference>
<dbReference type="GO" id="GO:0032217">
    <property type="term" value="F:riboflavin transmembrane transporter activity"/>
    <property type="evidence" value="ECO:0007669"/>
    <property type="project" value="UniProtKB-UniRule"/>
</dbReference>
<dbReference type="InterPro" id="IPR009357">
    <property type="entry name" value="Riboflavin_transptr"/>
</dbReference>
<dbReference type="GO" id="GO:0005886">
    <property type="term" value="C:plasma membrane"/>
    <property type="evidence" value="ECO:0007669"/>
    <property type="project" value="UniProtKB-SubCell"/>
</dbReference>
<evidence type="ECO:0000256" key="1">
    <source>
        <dbReference type="ARBA" id="ARBA00000215"/>
    </source>
</evidence>
<sequence>MLTQKLNNRKILVDILALLFGIGAWVGVNGIYVQLPLLVNSAPEGWNLPAYMVMIVQFANLGPILYTIYVKYVTYAKDQCIIYGLLGIGSISIYILSSVYNKTSVIFGNKYSTALLSLMFIASFVGCTSPVLFTPYMRNYKEIYLVSYLVGEGLSGFIPSIVALIQGVGGNPECVNVTKLGSEFKFETRYPDPRFSSRTFFIFIGSLLLLSFLSFVGLNNINVAKKEKVKLPASTETLPTDMDNPPSYKTTSGWSMTNQKYAFLLIMMAVTCLLGNGILPSIQSYSCLPYGNISYHLTVTLASMAGPLAMCTGFFIKNPKVSLLSGVMSINLVLSVIVFYLAVQSPTPPLQNSWFGEFLVVLLWILVSGFNGFIKMGITTLFRPDPGRGLYYTGVATQIGSLIGAMTTFILVNYTKIFQTYSPCTALIDH</sequence>
<comment type="subcellular location">
    <subcellularLocation>
        <location evidence="2 9">Cell membrane</location>
        <topology evidence="2 9">Multi-pass membrane protein</topology>
    </subcellularLocation>
</comment>
<feature type="transmembrane region" description="Helical" evidence="9">
    <location>
        <begin position="261"/>
        <end position="282"/>
    </location>
</feature>
<keyword evidence="10" id="KW-1185">Reference proteome</keyword>
<evidence type="ECO:0000256" key="9">
    <source>
        <dbReference type="RuleBase" id="RU368035"/>
    </source>
</evidence>
<evidence type="ECO:0000256" key="6">
    <source>
        <dbReference type="ARBA" id="ARBA00022692"/>
    </source>
</evidence>
<evidence type="ECO:0000256" key="5">
    <source>
        <dbReference type="ARBA" id="ARBA00022475"/>
    </source>
</evidence>
<organism evidence="10 11">
    <name type="scientific">Ceratosolen solmsi marchali</name>
    <dbReference type="NCBI Taxonomy" id="326594"/>
    <lineage>
        <taxon>Eukaryota</taxon>
        <taxon>Metazoa</taxon>
        <taxon>Ecdysozoa</taxon>
        <taxon>Arthropoda</taxon>
        <taxon>Hexapoda</taxon>
        <taxon>Insecta</taxon>
        <taxon>Pterygota</taxon>
        <taxon>Neoptera</taxon>
        <taxon>Endopterygota</taxon>
        <taxon>Hymenoptera</taxon>
        <taxon>Apocrita</taxon>
        <taxon>Proctotrupomorpha</taxon>
        <taxon>Chalcidoidea</taxon>
        <taxon>Agaonidae</taxon>
        <taxon>Agaoninae</taxon>
        <taxon>Ceratosolen</taxon>
    </lineage>
</organism>
<name>A0AAJ6YIM5_9HYME</name>
<accession>A0AAJ6YIM5</accession>
<dbReference type="Proteomes" id="UP000695007">
    <property type="component" value="Unplaced"/>
</dbReference>
<keyword evidence="4 9" id="KW-0813">Transport</keyword>
<feature type="transmembrane region" description="Helical" evidence="9">
    <location>
        <begin position="112"/>
        <end position="133"/>
    </location>
</feature>
<evidence type="ECO:0000256" key="8">
    <source>
        <dbReference type="ARBA" id="ARBA00023136"/>
    </source>
</evidence>
<dbReference type="GeneID" id="105362915"/>
<keyword evidence="8 9" id="KW-0472">Membrane</keyword>
<keyword evidence="6 9" id="KW-0812">Transmembrane</keyword>
<evidence type="ECO:0000256" key="4">
    <source>
        <dbReference type="ARBA" id="ARBA00022448"/>
    </source>
</evidence>
<feature type="transmembrane region" description="Helical" evidence="9">
    <location>
        <begin position="81"/>
        <end position="100"/>
    </location>
</feature>
<gene>
    <name evidence="11" type="primary">LOC105362915</name>
</gene>
<feature type="transmembrane region" description="Helical" evidence="9">
    <location>
        <begin position="354"/>
        <end position="378"/>
    </location>
</feature>
<evidence type="ECO:0000256" key="3">
    <source>
        <dbReference type="ARBA" id="ARBA00006366"/>
    </source>
</evidence>
<feature type="transmembrane region" description="Helical" evidence="9">
    <location>
        <begin position="390"/>
        <end position="412"/>
    </location>
</feature>
<dbReference type="AlphaFoldDB" id="A0AAJ6YIM5"/>
<dbReference type="KEGG" id="csol:105362915"/>
<feature type="transmembrane region" description="Helical" evidence="9">
    <location>
        <begin position="323"/>
        <end position="342"/>
    </location>
</feature>
<comment type="function">
    <text evidence="9">Plasma membrane transporter mediating the uptake by cells of the water soluble vitamin B2/riboflavin that plays a key role in biochemical oxidation-reduction reactions of the carbohydrate, lipid, and amino acid metabolism.</text>
</comment>
<proteinExistence type="inferred from homology"/>
<feature type="transmembrane region" description="Helical" evidence="9">
    <location>
        <begin position="48"/>
        <end position="69"/>
    </location>
</feature>
<protein>
    <recommendedName>
        <fullName evidence="9">Riboflavin transporter</fullName>
    </recommendedName>
</protein>
<dbReference type="PANTHER" id="PTHR12929">
    <property type="entry name" value="SOLUTE CARRIER FAMILY 52"/>
    <property type="match status" value="1"/>
</dbReference>
<feature type="transmembrane region" description="Helical" evidence="9">
    <location>
        <begin position="200"/>
        <end position="221"/>
    </location>
</feature>
<feature type="transmembrane region" description="Helical" evidence="9">
    <location>
        <begin position="145"/>
        <end position="165"/>
    </location>
</feature>
<dbReference type="RefSeq" id="XP_011498761.1">
    <property type="nucleotide sequence ID" value="XM_011500459.1"/>
</dbReference>
<feature type="transmembrane region" description="Helical" evidence="9">
    <location>
        <begin position="12"/>
        <end position="33"/>
    </location>
</feature>
<feature type="transmembrane region" description="Helical" evidence="9">
    <location>
        <begin position="294"/>
        <end position="316"/>
    </location>
</feature>
<evidence type="ECO:0000256" key="7">
    <source>
        <dbReference type="ARBA" id="ARBA00022989"/>
    </source>
</evidence>
<comment type="catalytic activity">
    <reaction evidence="1 9">
        <text>riboflavin(in) = riboflavin(out)</text>
        <dbReference type="Rhea" id="RHEA:35015"/>
        <dbReference type="ChEBI" id="CHEBI:57986"/>
    </reaction>
</comment>
<dbReference type="Pfam" id="PF06237">
    <property type="entry name" value="SLC52_ribofla_tr"/>
    <property type="match status" value="1"/>
</dbReference>
<evidence type="ECO:0000313" key="10">
    <source>
        <dbReference type="Proteomes" id="UP000695007"/>
    </source>
</evidence>
<keyword evidence="7 9" id="KW-1133">Transmembrane helix</keyword>
<keyword evidence="5 9" id="KW-1003">Cell membrane</keyword>
<reference evidence="11" key="1">
    <citation type="submission" date="2025-08" db="UniProtKB">
        <authorList>
            <consortium name="RefSeq"/>
        </authorList>
    </citation>
    <scope>IDENTIFICATION</scope>
</reference>
<evidence type="ECO:0000256" key="2">
    <source>
        <dbReference type="ARBA" id="ARBA00004651"/>
    </source>
</evidence>
<evidence type="ECO:0000313" key="11">
    <source>
        <dbReference type="RefSeq" id="XP_011498761.1"/>
    </source>
</evidence>
<comment type="similarity">
    <text evidence="3 9">Belongs to the riboflavin transporter family.</text>
</comment>